<dbReference type="GeneID" id="54589429"/>
<keyword evidence="1" id="KW-0732">Signal</keyword>
<evidence type="ECO:0000313" key="3">
    <source>
        <dbReference type="Proteomes" id="UP000800094"/>
    </source>
</evidence>
<accession>A0A6A6I7K7</accession>
<evidence type="ECO:0008006" key="4">
    <source>
        <dbReference type="Google" id="ProtNLM"/>
    </source>
</evidence>
<proteinExistence type="predicted"/>
<organism evidence="2 3">
    <name type="scientific">Trematosphaeria pertusa</name>
    <dbReference type="NCBI Taxonomy" id="390896"/>
    <lineage>
        <taxon>Eukaryota</taxon>
        <taxon>Fungi</taxon>
        <taxon>Dikarya</taxon>
        <taxon>Ascomycota</taxon>
        <taxon>Pezizomycotina</taxon>
        <taxon>Dothideomycetes</taxon>
        <taxon>Pleosporomycetidae</taxon>
        <taxon>Pleosporales</taxon>
        <taxon>Massarineae</taxon>
        <taxon>Trematosphaeriaceae</taxon>
        <taxon>Trematosphaeria</taxon>
    </lineage>
</organism>
<gene>
    <name evidence="2" type="ORF">BU26DRAFT_61328</name>
</gene>
<dbReference type="AlphaFoldDB" id="A0A6A6I7K7"/>
<dbReference type="EMBL" id="ML987199">
    <property type="protein sequence ID" value="KAF2246058.1"/>
    <property type="molecule type" value="Genomic_DNA"/>
</dbReference>
<dbReference type="Proteomes" id="UP000800094">
    <property type="component" value="Unassembled WGS sequence"/>
</dbReference>
<sequence>MSRRKWLQVLRRAWRLTAIIWSLLRALLCGADDVWGAVGRSERPGLSRGAEVGPDQERMDTNLRRLHRARVEASEWRAKELYSIIGRWL</sequence>
<reference evidence="2" key="1">
    <citation type="journal article" date="2020" name="Stud. Mycol.">
        <title>101 Dothideomycetes genomes: a test case for predicting lifestyles and emergence of pathogens.</title>
        <authorList>
            <person name="Haridas S."/>
            <person name="Albert R."/>
            <person name="Binder M."/>
            <person name="Bloem J."/>
            <person name="Labutti K."/>
            <person name="Salamov A."/>
            <person name="Andreopoulos B."/>
            <person name="Baker S."/>
            <person name="Barry K."/>
            <person name="Bills G."/>
            <person name="Bluhm B."/>
            <person name="Cannon C."/>
            <person name="Castanera R."/>
            <person name="Culley D."/>
            <person name="Daum C."/>
            <person name="Ezra D."/>
            <person name="Gonzalez J."/>
            <person name="Henrissat B."/>
            <person name="Kuo A."/>
            <person name="Liang C."/>
            <person name="Lipzen A."/>
            <person name="Lutzoni F."/>
            <person name="Magnuson J."/>
            <person name="Mondo S."/>
            <person name="Nolan M."/>
            <person name="Ohm R."/>
            <person name="Pangilinan J."/>
            <person name="Park H.-J."/>
            <person name="Ramirez L."/>
            <person name="Alfaro M."/>
            <person name="Sun H."/>
            <person name="Tritt A."/>
            <person name="Yoshinaga Y."/>
            <person name="Zwiers L.-H."/>
            <person name="Turgeon B."/>
            <person name="Goodwin S."/>
            <person name="Spatafora J."/>
            <person name="Crous P."/>
            <person name="Grigoriev I."/>
        </authorList>
    </citation>
    <scope>NUCLEOTIDE SEQUENCE</scope>
    <source>
        <strain evidence="2">CBS 122368</strain>
    </source>
</reference>
<name>A0A6A6I7K7_9PLEO</name>
<evidence type="ECO:0000256" key="1">
    <source>
        <dbReference type="SAM" id="SignalP"/>
    </source>
</evidence>
<dbReference type="RefSeq" id="XP_033681062.1">
    <property type="nucleotide sequence ID" value="XM_033836099.1"/>
</dbReference>
<evidence type="ECO:0000313" key="2">
    <source>
        <dbReference type="EMBL" id="KAF2246058.1"/>
    </source>
</evidence>
<feature type="signal peptide" evidence="1">
    <location>
        <begin position="1"/>
        <end position="31"/>
    </location>
</feature>
<keyword evidence="3" id="KW-1185">Reference proteome</keyword>
<protein>
    <recommendedName>
        <fullName evidence="4">Secreted protein</fullName>
    </recommendedName>
</protein>
<feature type="chain" id="PRO_5025653974" description="Secreted protein" evidence="1">
    <location>
        <begin position="32"/>
        <end position="89"/>
    </location>
</feature>